<dbReference type="EMBL" id="JAADZA010000056">
    <property type="protein sequence ID" value="NEV14885.1"/>
    <property type="molecule type" value="Genomic_DNA"/>
</dbReference>
<dbReference type="Proteomes" id="UP000471190">
    <property type="component" value="Unassembled WGS sequence"/>
</dbReference>
<protein>
    <submittedName>
        <fullName evidence="1">Uncharacterized protein</fullName>
    </submittedName>
</protein>
<geneLocation type="plasmid" evidence="1">
    <name>pA12b</name>
</geneLocation>
<organism evidence="1 2">
    <name type="scientific">Rhizobium tropici</name>
    <dbReference type="NCBI Taxonomy" id="398"/>
    <lineage>
        <taxon>Bacteria</taxon>
        <taxon>Pseudomonadati</taxon>
        <taxon>Pseudomonadota</taxon>
        <taxon>Alphaproteobacteria</taxon>
        <taxon>Hyphomicrobiales</taxon>
        <taxon>Rhizobiaceae</taxon>
        <taxon>Rhizobium/Agrobacterium group</taxon>
        <taxon>Rhizobium</taxon>
    </lineage>
</organism>
<name>A0A6P1CGX5_RHITR</name>
<accession>A0A6P1CGX5</accession>
<reference evidence="1 2" key="1">
    <citation type="submission" date="2020-02" db="EMBL/GenBank/DDBJ databases">
        <title>Draft genome sequence of Rhizobium tropici.</title>
        <authorList>
            <person name="Khayi S."/>
            <person name="Jemo M."/>
        </authorList>
    </citation>
    <scope>NUCLEOTIDE SEQUENCE [LARGE SCALE GENOMIC DNA]</scope>
    <source>
        <strain evidence="1 2">A12</strain>
        <plasmid evidence="1">pA12b</plasmid>
    </source>
</reference>
<keyword evidence="1" id="KW-0614">Plasmid</keyword>
<proteinExistence type="predicted"/>
<dbReference type="AlphaFoldDB" id="A0A6P1CGX5"/>
<gene>
    <name evidence="1" type="ORF">GXW80_28310</name>
</gene>
<evidence type="ECO:0000313" key="2">
    <source>
        <dbReference type="Proteomes" id="UP000471190"/>
    </source>
</evidence>
<comment type="caution">
    <text evidence="1">The sequence shown here is derived from an EMBL/GenBank/DDBJ whole genome shotgun (WGS) entry which is preliminary data.</text>
</comment>
<sequence length="75" mass="8403">MGECAEDTDLRARLSYSHIHDSLTCRSISRHKSCGVFSHRVHGKSNCPSGGESIYLSSRFTRNSIKSSMNRRSTI</sequence>
<evidence type="ECO:0000313" key="1">
    <source>
        <dbReference type="EMBL" id="NEV14885.1"/>
    </source>
</evidence>